<sequence>MSSSTAEGAAATAEFFMTDLYPHIYRTGDLTEWDVLSSPDCTFCNNMRSKITEMLAAEERVEAGAMSASNTATTEQREGTWYLVSTRLSQEDSTRIDSSGTPVSTTPGGTVDALIALSWDGGWHVDEVELTPAGA</sequence>
<evidence type="ECO:0000259" key="1">
    <source>
        <dbReference type="Pfam" id="PF19843"/>
    </source>
</evidence>
<gene>
    <name evidence="2" type="ordered locus">Cfla_3306</name>
</gene>
<proteinExistence type="predicted"/>
<organism evidence="2 3">
    <name type="scientific">Cellulomonas flavigena (strain ATCC 482 / DSM 20109 / BCRC 11376 / JCM 18109 / NBRC 3775 / NCIMB 8073 / NRS 134)</name>
    <dbReference type="NCBI Taxonomy" id="446466"/>
    <lineage>
        <taxon>Bacteria</taxon>
        <taxon>Bacillati</taxon>
        <taxon>Actinomycetota</taxon>
        <taxon>Actinomycetes</taxon>
        <taxon>Micrococcales</taxon>
        <taxon>Cellulomonadaceae</taxon>
        <taxon>Cellulomonas</taxon>
    </lineage>
</organism>
<accession>D5UC26</accession>
<dbReference type="AlphaFoldDB" id="D5UC26"/>
<keyword evidence="3" id="KW-1185">Reference proteome</keyword>
<dbReference type="HOGENOM" id="CLU_2045483_0_0_11"/>
<evidence type="ECO:0000313" key="2">
    <source>
        <dbReference type="EMBL" id="ADG76185.1"/>
    </source>
</evidence>
<protein>
    <recommendedName>
        <fullName evidence="1">DUF6318 domain-containing protein</fullName>
    </recommendedName>
</protein>
<dbReference type="Proteomes" id="UP000000849">
    <property type="component" value="Chromosome"/>
</dbReference>
<name>D5UC26_CELFN</name>
<reference evidence="2 3" key="1">
    <citation type="journal article" date="2010" name="Stand. Genomic Sci.">
        <title>Complete genome sequence of Cellulomonas flavigena type strain (134).</title>
        <authorList>
            <person name="Abt B."/>
            <person name="Foster B."/>
            <person name="Lapidus A."/>
            <person name="Clum A."/>
            <person name="Sun H."/>
            <person name="Pukall R."/>
            <person name="Lucas S."/>
            <person name="Glavina Del Rio T."/>
            <person name="Nolan M."/>
            <person name="Tice H."/>
            <person name="Cheng J.F."/>
            <person name="Pitluck S."/>
            <person name="Liolios K."/>
            <person name="Ivanova N."/>
            <person name="Mavromatis K."/>
            <person name="Ovchinnikova G."/>
            <person name="Pati A."/>
            <person name="Goodwin L."/>
            <person name="Chen A."/>
            <person name="Palaniappan K."/>
            <person name="Land M."/>
            <person name="Hauser L."/>
            <person name="Chang Y.J."/>
            <person name="Jeffries C.D."/>
            <person name="Rohde M."/>
            <person name="Goker M."/>
            <person name="Woyke T."/>
            <person name="Bristow J."/>
            <person name="Eisen J.A."/>
            <person name="Markowitz V."/>
            <person name="Hugenholtz P."/>
            <person name="Kyrpides N.C."/>
            <person name="Klenk H.P."/>
        </authorList>
    </citation>
    <scope>NUCLEOTIDE SEQUENCE [LARGE SCALE GENOMIC DNA]</scope>
    <source>
        <strain evidence="3">ATCC 482 / DSM 20109 / BCRC 11376 / JCM 18109 / NBRC 3775 / NCIMB 8073 / NRS 134</strain>
    </source>
</reference>
<evidence type="ECO:0000313" key="3">
    <source>
        <dbReference type="Proteomes" id="UP000000849"/>
    </source>
</evidence>
<dbReference type="InterPro" id="IPR046281">
    <property type="entry name" value="DUF6318"/>
</dbReference>
<dbReference type="KEGG" id="cfl:Cfla_3306"/>
<feature type="domain" description="DUF6318" evidence="1">
    <location>
        <begin position="1"/>
        <end position="127"/>
    </location>
</feature>
<dbReference type="OrthoDB" id="5148029at2"/>
<dbReference type="Pfam" id="PF19843">
    <property type="entry name" value="DUF6318"/>
    <property type="match status" value="1"/>
</dbReference>
<dbReference type="EMBL" id="CP001964">
    <property type="protein sequence ID" value="ADG76185.1"/>
    <property type="molecule type" value="Genomic_DNA"/>
</dbReference>